<evidence type="ECO:0000313" key="1">
    <source>
        <dbReference type="EMBL" id="RZD17125.1"/>
    </source>
</evidence>
<evidence type="ECO:0000313" key="2">
    <source>
        <dbReference type="Proteomes" id="UP000316562"/>
    </source>
</evidence>
<reference evidence="1 2" key="1">
    <citation type="journal article" date="2019" name="ISME J.">
        <title>Insights into ecological role of a new deltaproteobacterial order Candidatus Acidulodesulfobacterales by metagenomics and metatranscriptomics.</title>
        <authorList>
            <person name="Tan S."/>
            <person name="Liu J."/>
            <person name="Fang Y."/>
            <person name="Hedlund B.P."/>
            <person name="Lian Z.H."/>
            <person name="Huang L.Y."/>
            <person name="Li J.T."/>
            <person name="Huang L.N."/>
            <person name="Li W.J."/>
            <person name="Jiang H.C."/>
            <person name="Dong H.L."/>
            <person name="Shu W.S."/>
        </authorList>
    </citation>
    <scope>NUCLEOTIDE SEQUENCE [LARGE SCALE GENOMIC DNA]</scope>
    <source>
        <strain evidence="1">AP2</strain>
    </source>
</reference>
<organism evidence="1 2">
    <name type="scientific">Acididesulfobacter guangdongensis</name>
    <dbReference type="NCBI Taxonomy" id="2597225"/>
    <lineage>
        <taxon>Bacteria</taxon>
        <taxon>Deltaproteobacteria</taxon>
        <taxon>Candidatus Acidulodesulfobacterales</taxon>
        <taxon>Candidatus Acididesulfobacter</taxon>
    </lineage>
</organism>
<accession>A0A519BIP0</accession>
<dbReference type="EMBL" id="SGBC01000001">
    <property type="protein sequence ID" value="RZD17125.1"/>
    <property type="molecule type" value="Genomic_DNA"/>
</dbReference>
<comment type="caution">
    <text evidence="1">The sequence shown here is derived from an EMBL/GenBank/DDBJ whole genome shotgun (WGS) entry which is preliminary data.</text>
</comment>
<protein>
    <submittedName>
        <fullName evidence="1">Uncharacterized protein</fullName>
    </submittedName>
</protein>
<dbReference type="AlphaFoldDB" id="A0A519BIP0"/>
<name>A0A519BIP0_ACIG2</name>
<proteinExistence type="predicted"/>
<gene>
    <name evidence="1" type="ORF">EVJ46_02530</name>
</gene>
<dbReference type="Proteomes" id="UP000316562">
    <property type="component" value="Unassembled WGS sequence"/>
</dbReference>
<sequence>MSYNTHNPSLNRTSIGISIFSRPPCLNNRKNFLEMVENHKSKNNRKVAVIKIKINKIIGKERP</sequence>